<keyword evidence="5 7" id="KW-1133">Transmembrane helix</keyword>
<feature type="transmembrane region" description="Helical" evidence="7">
    <location>
        <begin position="153"/>
        <end position="171"/>
    </location>
</feature>
<dbReference type="InterPro" id="IPR050616">
    <property type="entry name" value="CPA3_Na-H_Antiporter_A"/>
</dbReference>
<feature type="transmembrane region" description="Helical" evidence="7">
    <location>
        <begin position="6"/>
        <end position="21"/>
    </location>
</feature>
<sequence length="184" mass="20102">MAIFYILLLFMIIAAIIAVETKNLLSAVICVGAIGFGGSLMFLFLRAPDIAITQIVVEVLALIILIRATISRDLTFISGDREFFGTVVSVVVLFVIFMAAMRVFDNTMPQFGDPVFGRVPEAASNTYLRQGLKDTGATNLVASVYLDYRVYDTLGEATVLFTAILGALVILRGKSRKRVEEPDP</sequence>
<dbReference type="PANTHER" id="PTHR43373:SF1">
    <property type="entry name" value="NA(+)_H(+) ANTIPORTER SUBUNIT A"/>
    <property type="match status" value="1"/>
</dbReference>
<evidence type="ECO:0000313" key="11">
    <source>
        <dbReference type="Proteomes" id="UP001431776"/>
    </source>
</evidence>
<evidence type="ECO:0000259" key="8">
    <source>
        <dbReference type="Pfam" id="PF13244"/>
    </source>
</evidence>
<dbReference type="InterPro" id="IPR046806">
    <property type="entry name" value="MrpA_C/MbhE"/>
</dbReference>
<dbReference type="PANTHER" id="PTHR43373">
    <property type="entry name" value="NA(+)/H(+) ANTIPORTER SUBUNIT"/>
    <property type="match status" value="1"/>
</dbReference>
<feature type="transmembrane region" description="Helical" evidence="7">
    <location>
        <begin position="82"/>
        <end position="104"/>
    </location>
</feature>
<dbReference type="EMBL" id="JASCXX010000039">
    <property type="protein sequence ID" value="MDI6451542.1"/>
    <property type="molecule type" value="Genomic_DNA"/>
</dbReference>
<evidence type="ECO:0000259" key="9">
    <source>
        <dbReference type="Pfam" id="PF20501"/>
    </source>
</evidence>
<evidence type="ECO:0000256" key="6">
    <source>
        <dbReference type="ARBA" id="ARBA00023136"/>
    </source>
</evidence>
<dbReference type="InterPro" id="IPR025383">
    <property type="entry name" value="MrpA_C/MbhD"/>
</dbReference>
<keyword evidence="11" id="KW-1185">Reference proteome</keyword>
<feature type="transmembrane region" description="Helical" evidence="7">
    <location>
        <begin position="51"/>
        <end position="70"/>
    </location>
</feature>
<feature type="transmembrane region" description="Helical" evidence="7">
    <location>
        <begin position="28"/>
        <end position="45"/>
    </location>
</feature>
<accession>A0AAW6U4Q4</accession>
<evidence type="ECO:0000256" key="5">
    <source>
        <dbReference type="ARBA" id="ARBA00022989"/>
    </source>
</evidence>
<dbReference type="InterPro" id="IPR042106">
    <property type="entry name" value="Nuo/plastoQ_OxRdtase_6_NuoJ"/>
</dbReference>
<dbReference type="Proteomes" id="UP001431776">
    <property type="component" value="Unassembled WGS sequence"/>
</dbReference>
<evidence type="ECO:0000313" key="10">
    <source>
        <dbReference type="EMBL" id="MDI6451542.1"/>
    </source>
</evidence>
<keyword evidence="2" id="KW-0813">Transport</keyword>
<protein>
    <submittedName>
        <fullName evidence="10">DUF4040 domain-containing protein</fullName>
    </submittedName>
</protein>
<keyword evidence="3" id="KW-1003">Cell membrane</keyword>
<comment type="caution">
    <text evidence="10">The sequence shown here is derived from an EMBL/GenBank/DDBJ whole genome shotgun (WGS) entry which is preliminary data.</text>
</comment>
<dbReference type="RefSeq" id="WP_349246952.1">
    <property type="nucleotide sequence ID" value="NZ_JASCXX010000039.1"/>
</dbReference>
<evidence type="ECO:0000256" key="7">
    <source>
        <dbReference type="SAM" id="Phobius"/>
    </source>
</evidence>
<feature type="domain" description="MrpA C-terminal/MbhE" evidence="9">
    <location>
        <begin position="121"/>
        <end position="172"/>
    </location>
</feature>
<feature type="domain" description="MrpA C-terminal/MbhD" evidence="8">
    <location>
        <begin position="9"/>
        <end position="67"/>
    </location>
</feature>
<keyword evidence="6 7" id="KW-0472">Membrane</keyword>
<gene>
    <name evidence="10" type="ORF">QJ522_20945</name>
</gene>
<dbReference type="GO" id="GO:0005886">
    <property type="term" value="C:plasma membrane"/>
    <property type="evidence" value="ECO:0007669"/>
    <property type="project" value="UniProtKB-SubCell"/>
</dbReference>
<keyword evidence="4 7" id="KW-0812">Transmembrane</keyword>
<dbReference type="Gene3D" id="1.20.120.1200">
    <property type="entry name" value="NADH-ubiquinone/plastoquinone oxidoreductase chain 6, subunit NuoJ"/>
    <property type="match status" value="1"/>
</dbReference>
<dbReference type="Pfam" id="PF13244">
    <property type="entry name" value="MbhD"/>
    <property type="match status" value="1"/>
</dbReference>
<evidence type="ECO:0000256" key="4">
    <source>
        <dbReference type="ARBA" id="ARBA00022692"/>
    </source>
</evidence>
<evidence type="ECO:0000256" key="3">
    <source>
        <dbReference type="ARBA" id="ARBA00022475"/>
    </source>
</evidence>
<comment type="subcellular location">
    <subcellularLocation>
        <location evidence="1">Cell membrane</location>
        <topology evidence="1">Multi-pass membrane protein</topology>
    </subcellularLocation>
</comment>
<proteinExistence type="predicted"/>
<organism evidence="10 11">
    <name type="scientific">Anaerobaca lacustris</name>
    <dbReference type="NCBI Taxonomy" id="3044600"/>
    <lineage>
        <taxon>Bacteria</taxon>
        <taxon>Pseudomonadati</taxon>
        <taxon>Planctomycetota</taxon>
        <taxon>Phycisphaerae</taxon>
        <taxon>Sedimentisphaerales</taxon>
        <taxon>Anaerobacaceae</taxon>
        <taxon>Anaerobaca</taxon>
    </lineage>
</organism>
<dbReference type="AlphaFoldDB" id="A0AAW6U4Q4"/>
<reference evidence="10" key="1">
    <citation type="submission" date="2023-05" db="EMBL/GenBank/DDBJ databases">
        <title>Anaerotaeda fermentans gen. nov., sp. nov., a novel anaerobic planctomycete of the new family within the order Sedimentisphaerales isolated from Taman Peninsula, Russia.</title>
        <authorList>
            <person name="Khomyakova M.A."/>
            <person name="Merkel A.Y."/>
            <person name="Slobodkin A.I."/>
        </authorList>
    </citation>
    <scope>NUCLEOTIDE SEQUENCE</scope>
    <source>
        <strain evidence="10">M17dextr</strain>
    </source>
</reference>
<dbReference type="Pfam" id="PF20501">
    <property type="entry name" value="MbhE"/>
    <property type="match status" value="1"/>
</dbReference>
<evidence type="ECO:0000256" key="1">
    <source>
        <dbReference type="ARBA" id="ARBA00004651"/>
    </source>
</evidence>
<name>A0AAW6U4Q4_9BACT</name>
<evidence type="ECO:0000256" key="2">
    <source>
        <dbReference type="ARBA" id="ARBA00022448"/>
    </source>
</evidence>